<dbReference type="EMBL" id="CAJNOM010002891">
    <property type="protein sequence ID" value="CAF1638940.1"/>
    <property type="molecule type" value="Genomic_DNA"/>
</dbReference>
<dbReference type="SUPFAM" id="SSF52540">
    <property type="entry name" value="P-loop containing nucleoside triphosphate hydrolases"/>
    <property type="match status" value="1"/>
</dbReference>
<feature type="domain" description="DNA2/NAM7 helicase helicase" evidence="5">
    <location>
        <begin position="354"/>
        <end position="467"/>
    </location>
</feature>
<evidence type="ECO:0000313" key="7">
    <source>
        <dbReference type="EMBL" id="CAF1482428.1"/>
    </source>
</evidence>
<evidence type="ECO:0000259" key="6">
    <source>
        <dbReference type="Pfam" id="PF13087"/>
    </source>
</evidence>
<protein>
    <submittedName>
        <fullName evidence="7">Uncharacterized protein</fullName>
    </submittedName>
</protein>
<dbReference type="GO" id="GO:0005694">
    <property type="term" value="C:chromosome"/>
    <property type="evidence" value="ECO:0007669"/>
    <property type="project" value="UniProtKB-ARBA"/>
</dbReference>
<dbReference type="Pfam" id="PF13086">
    <property type="entry name" value="AAA_11"/>
    <property type="match status" value="2"/>
</dbReference>
<keyword evidence="4" id="KW-0067">ATP-binding</keyword>
<dbReference type="PANTHER" id="PTHR10887">
    <property type="entry name" value="DNA2/NAM7 HELICASE FAMILY"/>
    <property type="match status" value="1"/>
</dbReference>
<dbReference type="CDD" id="cd18808">
    <property type="entry name" value="SF1_C_Upf1"/>
    <property type="match status" value="1"/>
</dbReference>
<dbReference type="CDD" id="cd18042">
    <property type="entry name" value="DEXXQc_SETX"/>
    <property type="match status" value="1"/>
</dbReference>
<dbReference type="GO" id="GO:0006369">
    <property type="term" value="P:termination of RNA polymerase II transcription"/>
    <property type="evidence" value="ECO:0007669"/>
    <property type="project" value="TreeGrafter"/>
</dbReference>
<feature type="domain" description="DNA2/NAM7 helicase-like C-terminal" evidence="6">
    <location>
        <begin position="565"/>
        <end position="764"/>
    </location>
</feature>
<sequence>MNDYTARTWFQLKRSDPRDGPLWNRARILCAFKKGAITCLYLFQRHIEKLEQENPRASSQRSLWCNKVHDNIRILLDRIVTRWNPHYLLQTFGTNSALHHSLTPERLLTVPSIFGDPQAESDFDVEHAQERYEQCFIPLLYHELWENIKHDAKSVVSNNFSNTNENITIEIKKNEPQFTQPVHPSESSIPTTLMFGSYSFDIDLSFTRTFPKLGLGDIILISINPQGQIQRFFAVVVHVSDRWPANMDTNSVTTDLVEGKNNINIINVKSKIVLYTSKKCSDVIAKHCTSVQSNTIPVTKLGNFTSSRRHISAVYNLRTFSKQSNLLLKVDDDPYFHGKNIPNDIIESEIAGNFNNNQRNVIRCADRIFNDNNNDHLHLVHGPPGTGKSKTIAGIVTTLLPQLKKNRKILICAPSNNACDELFKRILNELRLENETGTLVRVGREAPLNHDVCKHYLESQIMQQLVRMMQNQVPIIRETVGSVKEGILTKAKVIISTLNYSANSTLLLMKHREDVDFVIIDEACQSLEPDCLLPFYFGCAKIILVGDPQQLPPCVLSPAGQEHNLSQSLYDRLNDIIPSKNISMLTEQYRMHEEICHFPNHHFYDGQLITHESVMNYWADYPLKPYYLYNLTYTTHQCPPNGGSSDNKEERIFIKKFCIKLLEQLVDRQPYLPNDPEFIEMEKRIVVITPYKGQMKKFRKQSLQFPRHIEVLTVDSAQGKEKDIVLISCVRSGEGKTIGFLNDKRRLNVMLTRARRALYIFGNLNWLAEQDSHWNALFDDASDRQFIDTVPSSDHQINLPLRDD</sequence>
<proteinExistence type="predicted"/>
<keyword evidence="3" id="KW-0347">Helicase</keyword>
<evidence type="ECO:0000256" key="3">
    <source>
        <dbReference type="ARBA" id="ARBA00022806"/>
    </source>
</evidence>
<dbReference type="InterPro" id="IPR045055">
    <property type="entry name" value="DNA2/NAM7-like"/>
</dbReference>
<dbReference type="GO" id="GO:0016604">
    <property type="term" value="C:nuclear body"/>
    <property type="evidence" value="ECO:0007669"/>
    <property type="project" value="TreeGrafter"/>
</dbReference>
<dbReference type="InterPro" id="IPR027417">
    <property type="entry name" value="P-loop_NTPase"/>
</dbReference>
<evidence type="ECO:0000313" key="10">
    <source>
        <dbReference type="Proteomes" id="UP000663877"/>
    </source>
</evidence>
<comment type="caution">
    <text evidence="7">The sequence shown here is derived from an EMBL/GenBank/DDBJ whole genome shotgun (WGS) entry which is preliminary data.</text>
</comment>
<dbReference type="Proteomes" id="UP000663832">
    <property type="component" value="Unassembled WGS sequence"/>
</dbReference>
<keyword evidence="9" id="KW-1185">Reference proteome</keyword>
<evidence type="ECO:0000259" key="5">
    <source>
        <dbReference type="Pfam" id="PF13086"/>
    </source>
</evidence>
<organism evidence="7 10">
    <name type="scientific">Adineta steineri</name>
    <dbReference type="NCBI Taxonomy" id="433720"/>
    <lineage>
        <taxon>Eukaryota</taxon>
        <taxon>Metazoa</taxon>
        <taxon>Spiralia</taxon>
        <taxon>Gnathifera</taxon>
        <taxon>Rotifera</taxon>
        <taxon>Eurotatoria</taxon>
        <taxon>Bdelloidea</taxon>
        <taxon>Adinetida</taxon>
        <taxon>Adinetidae</taxon>
        <taxon>Adineta</taxon>
    </lineage>
</organism>
<dbReference type="GO" id="GO:0004386">
    <property type="term" value="F:helicase activity"/>
    <property type="evidence" value="ECO:0007669"/>
    <property type="project" value="UniProtKB-KW"/>
</dbReference>
<dbReference type="Proteomes" id="UP000663877">
    <property type="component" value="Unassembled WGS sequence"/>
</dbReference>
<dbReference type="GO" id="GO:0001147">
    <property type="term" value="F:transcription termination site sequence-specific DNA binding"/>
    <property type="evidence" value="ECO:0007669"/>
    <property type="project" value="TreeGrafter"/>
</dbReference>
<evidence type="ECO:0000256" key="1">
    <source>
        <dbReference type="ARBA" id="ARBA00022741"/>
    </source>
</evidence>
<dbReference type="GO" id="GO:0005524">
    <property type="term" value="F:ATP binding"/>
    <property type="evidence" value="ECO:0007669"/>
    <property type="project" value="UniProtKB-KW"/>
</dbReference>
<gene>
    <name evidence="7" type="ORF">BJG266_LOCUS42143</name>
    <name evidence="8" type="ORF">QVE165_LOCUS59009</name>
</gene>
<evidence type="ECO:0000256" key="2">
    <source>
        <dbReference type="ARBA" id="ARBA00022801"/>
    </source>
</evidence>
<keyword evidence="2" id="KW-0378">Hydrolase</keyword>
<feature type="domain" description="DNA2/NAM7 helicase helicase" evidence="5">
    <location>
        <begin position="475"/>
        <end position="557"/>
    </location>
</feature>
<dbReference type="PANTHER" id="PTHR10887:SF495">
    <property type="entry name" value="HELICASE SENATAXIN ISOFORM X1-RELATED"/>
    <property type="match status" value="1"/>
</dbReference>
<evidence type="ECO:0000313" key="9">
    <source>
        <dbReference type="Proteomes" id="UP000663832"/>
    </source>
</evidence>
<reference evidence="7" key="1">
    <citation type="submission" date="2021-02" db="EMBL/GenBank/DDBJ databases">
        <authorList>
            <person name="Nowell W R."/>
        </authorList>
    </citation>
    <scope>NUCLEOTIDE SEQUENCE</scope>
</reference>
<dbReference type="GO" id="GO:0016787">
    <property type="term" value="F:hydrolase activity"/>
    <property type="evidence" value="ECO:0007669"/>
    <property type="project" value="UniProtKB-KW"/>
</dbReference>
<name>A0A815RT98_9BILA</name>
<dbReference type="InterPro" id="IPR047187">
    <property type="entry name" value="SF1_C_Upf1"/>
</dbReference>
<accession>A0A815RT98</accession>
<dbReference type="OrthoDB" id="6513042at2759"/>
<dbReference type="InterPro" id="IPR041677">
    <property type="entry name" value="DNA2/NAM7_AAA_11"/>
</dbReference>
<keyword evidence="1" id="KW-0547">Nucleotide-binding</keyword>
<evidence type="ECO:0000256" key="4">
    <source>
        <dbReference type="ARBA" id="ARBA00022840"/>
    </source>
</evidence>
<dbReference type="AlphaFoldDB" id="A0A815RT98"/>
<dbReference type="InterPro" id="IPR041679">
    <property type="entry name" value="DNA2/NAM7-like_C"/>
</dbReference>
<dbReference type="EMBL" id="CAJNOI010002571">
    <property type="protein sequence ID" value="CAF1482428.1"/>
    <property type="molecule type" value="Genomic_DNA"/>
</dbReference>
<dbReference type="FunFam" id="3.40.50.300:FF:000326">
    <property type="entry name" value="P-loop containing nucleoside triphosphate hydrolase"/>
    <property type="match status" value="1"/>
</dbReference>
<dbReference type="Pfam" id="PF13087">
    <property type="entry name" value="AAA_12"/>
    <property type="match status" value="1"/>
</dbReference>
<evidence type="ECO:0000313" key="8">
    <source>
        <dbReference type="EMBL" id="CAF1638940.1"/>
    </source>
</evidence>
<dbReference type="Gene3D" id="3.40.50.300">
    <property type="entry name" value="P-loop containing nucleotide triphosphate hydrolases"/>
    <property type="match status" value="2"/>
</dbReference>